<evidence type="ECO:0000256" key="8">
    <source>
        <dbReference type="ARBA" id="ARBA00023315"/>
    </source>
</evidence>
<comment type="pathway">
    <text evidence="9">Protein modification; lipoprotein biosynthesis (N-acyl transfer).</text>
</comment>
<name>A0A143WS47_9ENTR</name>
<dbReference type="OrthoDB" id="9804277at2"/>
<dbReference type="Pfam" id="PF20154">
    <property type="entry name" value="LNT_N"/>
    <property type="match status" value="1"/>
</dbReference>
<feature type="transmembrane region" description="Helical" evidence="9">
    <location>
        <begin position="488"/>
        <end position="507"/>
    </location>
</feature>
<feature type="transmembrane region" description="Helical" evidence="9">
    <location>
        <begin position="121"/>
        <end position="142"/>
    </location>
</feature>
<evidence type="ECO:0000256" key="1">
    <source>
        <dbReference type="ARBA" id="ARBA00004651"/>
    </source>
</evidence>
<keyword evidence="11" id="KW-0449">Lipoprotein</keyword>
<keyword evidence="3 9" id="KW-1003">Cell membrane</keyword>
<dbReference type="HAMAP" id="MF_01148">
    <property type="entry name" value="Lnt"/>
    <property type="match status" value="1"/>
</dbReference>
<feature type="transmembrane region" description="Helical" evidence="9">
    <location>
        <begin position="88"/>
        <end position="114"/>
    </location>
</feature>
<dbReference type="NCBIfam" id="TIGR00546">
    <property type="entry name" value="lnt"/>
    <property type="match status" value="1"/>
</dbReference>
<evidence type="ECO:0000259" key="10">
    <source>
        <dbReference type="PROSITE" id="PS50263"/>
    </source>
</evidence>
<dbReference type="InterPro" id="IPR045378">
    <property type="entry name" value="LNT_N"/>
</dbReference>
<evidence type="ECO:0000256" key="6">
    <source>
        <dbReference type="ARBA" id="ARBA00022989"/>
    </source>
</evidence>
<feature type="transmembrane region" description="Helical" evidence="9">
    <location>
        <begin position="37"/>
        <end position="54"/>
    </location>
</feature>
<evidence type="ECO:0000256" key="7">
    <source>
        <dbReference type="ARBA" id="ARBA00023136"/>
    </source>
</evidence>
<dbReference type="UniPathway" id="UPA00666"/>
<reference evidence="12" key="1">
    <citation type="submission" date="2016-01" db="EMBL/GenBank/DDBJ databases">
        <authorList>
            <person name="Husnik F."/>
        </authorList>
    </citation>
    <scope>NUCLEOTIDE SEQUENCE [LARGE SCALE GENOMIC DNA]</scope>
</reference>
<dbReference type="AlphaFoldDB" id="A0A143WS47"/>
<sequence>MINTSLFTQQWFRILLALVTGACGTIAFSPYNFWPSAIISLGGLLLVTLNRNVLQASCLGFFWGFSLFGTGINWIYVSIAQFSGLPDIFNVILVIILITYLALYPMLFSILLIVLWPRVNFCRLVLGAPVLLLVTEFLRSRILTGFPWLEFGYSQIDGPLKGIAPLLGVQAITFILMVISGLSVYAIEKRRLLPAVAVLTILVLLYPLYSLHWYEPQPERAIDVTLVQGNIAQSIKWEAKQVISTLDIYLQHTLKAIGKSKIVIWPESAIPENEMLQNDFLTKLDKQLKKGNTRLVTGIIDARPTINGYHYYNSIIVLGESIPYRYPSKNRYNKHHLVPFGEIIPCSSLFRLLSSLFNFPIFSLSQGDYLQPQLRVANMNLTATICYEIILGSQVRDNFHSNTDFLLTILNDAWFGHSIGPWQHFQMARMRSLELGRPLLHSSNNGITAVIDATGMPQAQLPQFKCDVLNIRVIPTKGMTPYARVGSWPLWIFTILVGVSALVFDHFKQIKFLI</sequence>
<feature type="transmembrane region" description="Helical" evidence="9">
    <location>
        <begin position="61"/>
        <end position="82"/>
    </location>
</feature>
<dbReference type="Gene3D" id="3.60.110.10">
    <property type="entry name" value="Carbon-nitrogen hydrolase"/>
    <property type="match status" value="1"/>
</dbReference>
<evidence type="ECO:0000256" key="9">
    <source>
        <dbReference type="HAMAP-Rule" id="MF_01148"/>
    </source>
</evidence>
<dbReference type="InterPro" id="IPR003010">
    <property type="entry name" value="C-N_Hydrolase"/>
</dbReference>
<keyword evidence="5 9" id="KW-0812">Transmembrane</keyword>
<dbReference type="PANTHER" id="PTHR38686">
    <property type="entry name" value="APOLIPOPROTEIN N-ACYLTRANSFERASE"/>
    <property type="match status" value="1"/>
</dbReference>
<comment type="catalytic activity">
    <reaction evidence="9">
        <text>N-terminal S-1,2-diacyl-sn-glyceryl-L-cysteinyl-[lipoprotein] + a glycerophospholipid = N-acyl-S-1,2-diacyl-sn-glyceryl-L-cysteinyl-[lipoprotein] + a 2-acyl-sn-glycero-3-phospholipid + H(+)</text>
        <dbReference type="Rhea" id="RHEA:48228"/>
        <dbReference type="Rhea" id="RHEA-COMP:14681"/>
        <dbReference type="Rhea" id="RHEA-COMP:14684"/>
        <dbReference type="ChEBI" id="CHEBI:15378"/>
        <dbReference type="ChEBI" id="CHEBI:136912"/>
        <dbReference type="ChEBI" id="CHEBI:140656"/>
        <dbReference type="ChEBI" id="CHEBI:140657"/>
        <dbReference type="ChEBI" id="CHEBI:140660"/>
        <dbReference type="EC" id="2.3.1.269"/>
    </reaction>
</comment>
<dbReference type="EC" id="2.3.1.269" evidence="9"/>
<gene>
    <name evidence="9 11" type="primary">lnt</name>
    <name evidence="11" type="ORF">FVIR_GE00508</name>
</gene>
<keyword evidence="4 9" id="KW-0808">Transferase</keyword>
<feature type="transmembrane region" description="Helical" evidence="9">
    <location>
        <begin position="12"/>
        <end position="31"/>
    </location>
</feature>
<dbReference type="InterPro" id="IPR036526">
    <property type="entry name" value="C-N_Hydrolase_sf"/>
</dbReference>
<evidence type="ECO:0000256" key="5">
    <source>
        <dbReference type="ARBA" id="ARBA00022692"/>
    </source>
</evidence>
<dbReference type="Proteomes" id="UP000095665">
    <property type="component" value="Chromosome I"/>
</dbReference>
<accession>A0A143WS47</accession>
<dbReference type="InterPro" id="IPR004563">
    <property type="entry name" value="Apolipo_AcylTrfase"/>
</dbReference>
<feature type="transmembrane region" description="Helical" evidence="9">
    <location>
        <begin position="162"/>
        <end position="185"/>
    </location>
</feature>
<dbReference type="PANTHER" id="PTHR38686:SF1">
    <property type="entry name" value="APOLIPOPROTEIN N-ACYLTRANSFERASE"/>
    <property type="match status" value="1"/>
</dbReference>
<evidence type="ECO:0000256" key="3">
    <source>
        <dbReference type="ARBA" id="ARBA00022475"/>
    </source>
</evidence>
<dbReference type="STRING" id="1070130.FVIR_GE00508"/>
<feature type="domain" description="CN hydrolase" evidence="10">
    <location>
        <begin position="227"/>
        <end position="475"/>
    </location>
</feature>
<comment type="similarity">
    <text evidence="2 9">Belongs to the CN hydrolase family. Apolipoprotein N-acyltransferase subfamily.</text>
</comment>
<feature type="transmembrane region" description="Helical" evidence="9">
    <location>
        <begin position="192"/>
        <end position="214"/>
    </location>
</feature>
<dbReference type="EMBL" id="LN999832">
    <property type="protein sequence ID" value="CUX96347.1"/>
    <property type="molecule type" value="Genomic_DNA"/>
</dbReference>
<dbReference type="KEGG" id="ged:FVIR_GE00508"/>
<dbReference type="Pfam" id="PF00795">
    <property type="entry name" value="CN_hydrolase"/>
    <property type="match status" value="1"/>
</dbReference>
<protein>
    <recommendedName>
        <fullName evidence="9">Apolipoprotein N-acyltransferase</fullName>
        <shortName evidence="9">ALP N-acyltransferase</shortName>
        <ecNumber evidence="9">2.3.1.269</ecNumber>
    </recommendedName>
</protein>
<dbReference type="PATRIC" id="fig|1070130.3.peg.847"/>
<keyword evidence="6 9" id="KW-1133">Transmembrane helix</keyword>
<comment type="subcellular location">
    <subcellularLocation>
        <location evidence="1 9">Cell membrane</location>
        <topology evidence="1 9">Multi-pass membrane protein</topology>
    </subcellularLocation>
</comment>
<dbReference type="GO" id="GO:0016410">
    <property type="term" value="F:N-acyltransferase activity"/>
    <property type="evidence" value="ECO:0007669"/>
    <property type="project" value="UniProtKB-UniRule"/>
</dbReference>
<proteinExistence type="inferred from homology"/>
<dbReference type="SUPFAM" id="SSF56317">
    <property type="entry name" value="Carbon-nitrogen hydrolase"/>
    <property type="match status" value="1"/>
</dbReference>
<evidence type="ECO:0000313" key="12">
    <source>
        <dbReference type="Proteomes" id="UP000095665"/>
    </source>
</evidence>
<dbReference type="GO" id="GO:0005886">
    <property type="term" value="C:plasma membrane"/>
    <property type="evidence" value="ECO:0007669"/>
    <property type="project" value="UniProtKB-SubCell"/>
</dbReference>
<dbReference type="CDD" id="cd07571">
    <property type="entry name" value="ALP_N-acyl_transferase"/>
    <property type="match status" value="1"/>
</dbReference>
<evidence type="ECO:0000256" key="4">
    <source>
        <dbReference type="ARBA" id="ARBA00022679"/>
    </source>
</evidence>
<evidence type="ECO:0000313" key="11">
    <source>
        <dbReference type="EMBL" id="CUX96347.1"/>
    </source>
</evidence>
<comment type="function">
    <text evidence="9">Catalyzes the phospholipid dependent N-acylation of the N-terminal cysteine of apolipoprotein, the last step in lipoprotein maturation.</text>
</comment>
<dbReference type="GO" id="GO:0042158">
    <property type="term" value="P:lipoprotein biosynthetic process"/>
    <property type="evidence" value="ECO:0007669"/>
    <property type="project" value="UniProtKB-UniRule"/>
</dbReference>
<organism evidence="11 12">
    <name type="scientific">Candidatus Gullanella endobia</name>
    <dbReference type="NCBI Taxonomy" id="1070130"/>
    <lineage>
        <taxon>Bacteria</taxon>
        <taxon>Pseudomonadati</taxon>
        <taxon>Pseudomonadota</taxon>
        <taxon>Gammaproteobacteria</taxon>
        <taxon>Enterobacterales</taxon>
        <taxon>Enterobacteriaceae</taxon>
        <taxon>Candidatus Gullanella</taxon>
    </lineage>
</organism>
<keyword evidence="12" id="KW-1185">Reference proteome</keyword>
<keyword evidence="7 9" id="KW-0472">Membrane</keyword>
<keyword evidence="8 9" id="KW-0012">Acyltransferase</keyword>
<dbReference type="PROSITE" id="PS50263">
    <property type="entry name" value="CN_HYDROLASE"/>
    <property type="match status" value="1"/>
</dbReference>
<evidence type="ECO:0000256" key="2">
    <source>
        <dbReference type="ARBA" id="ARBA00010065"/>
    </source>
</evidence>